<evidence type="ECO:0000313" key="2">
    <source>
        <dbReference type="Proteomes" id="UP000237105"/>
    </source>
</evidence>
<dbReference type="GO" id="GO:0008168">
    <property type="term" value="F:methyltransferase activity"/>
    <property type="evidence" value="ECO:0007669"/>
    <property type="project" value="UniProtKB-KW"/>
</dbReference>
<dbReference type="EMBL" id="JXTB01000096">
    <property type="protein sequence ID" value="PON64430.1"/>
    <property type="molecule type" value="Genomic_DNA"/>
</dbReference>
<keyword evidence="1" id="KW-0808">Transferase</keyword>
<reference evidence="2" key="1">
    <citation type="submission" date="2016-06" db="EMBL/GenBank/DDBJ databases">
        <title>Parallel loss of symbiosis genes in relatives of nitrogen-fixing non-legume Parasponia.</title>
        <authorList>
            <person name="Van Velzen R."/>
            <person name="Holmer R."/>
            <person name="Bu F."/>
            <person name="Rutten L."/>
            <person name="Van Zeijl A."/>
            <person name="Liu W."/>
            <person name="Santuari L."/>
            <person name="Cao Q."/>
            <person name="Sharma T."/>
            <person name="Shen D."/>
            <person name="Roswanjaya Y."/>
            <person name="Wardhani T."/>
            <person name="Kalhor M.S."/>
            <person name="Jansen J."/>
            <person name="Van den Hoogen J."/>
            <person name="Gungor B."/>
            <person name="Hartog M."/>
            <person name="Hontelez J."/>
            <person name="Verver J."/>
            <person name="Yang W.-C."/>
            <person name="Schijlen E."/>
            <person name="Repin R."/>
            <person name="Schilthuizen M."/>
            <person name="Schranz E."/>
            <person name="Heidstra R."/>
            <person name="Miyata K."/>
            <person name="Fedorova E."/>
            <person name="Kohlen W."/>
            <person name="Bisseling T."/>
            <person name="Smit S."/>
            <person name="Geurts R."/>
        </authorList>
    </citation>
    <scope>NUCLEOTIDE SEQUENCE [LARGE SCALE GENOMIC DNA]</scope>
    <source>
        <strain evidence="2">cv. WU1-14</strain>
    </source>
</reference>
<dbReference type="Pfam" id="PF10294">
    <property type="entry name" value="Methyltransf_16"/>
    <property type="match status" value="1"/>
</dbReference>
<dbReference type="InterPro" id="IPR029063">
    <property type="entry name" value="SAM-dependent_MTases_sf"/>
</dbReference>
<dbReference type="STRING" id="3476.A0A2P5CTQ8"/>
<dbReference type="OrthoDB" id="194386at2759"/>
<dbReference type="GO" id="GO:0032259">
    <property type="term" value="P:methylation"/>
    <property type="evidence" value="ECO:0007669"/>
    <property type="project" value="UniProtKB-KW"/>
</dbReference>
<evidence type="ECO:0000313" key="1">
    <source>
        <dbReference type="EMBL" id="PON64430.1"/>
    </source>
</evidence>
<dbReference type="Proteomes" id="UP000237105">
    <property type="component" value="Unassembled WGS sequence"/>
</dbReference>
<accession>A0A2P5CTQ8</accession>
<sequence>MADGELNPAAPPCLHFFSALLAMEPTDSLMALARDCGKGSVSERVQRFIWGHCINKAASTIYPSSIKDRKFHAPYLKNFLKKLISEAERNCSTVLDEIYEQYAYYMTSLKDEIMAGEIKRVNKYISFLFPEECFELSICSKSRKLLIPLQCSLNMLEGDTGCSIWPSCLYLSECILSFPELFSNKSCFEVGSGVGLVGICLAHVKASEVVLSDGDMSTLANMKLNLELNHLSVETDVQKTTEDPKKVKCFHLPWESVAGEQLQSFKPDIILGADVIYDPICLPHLVRLLTTLLNQTKSYSEKVNGNCQGSSLGSTCVYSNFNGANQEDDNDGNGDGLNFSPSLRSIKGPLALMASVIRNVDTFNCFLALIDKASLTITDVTETLKPINLLPYMQSYNRSSIRLFLVSSK</sequence>
<name>A0A2P5CTQ8_PARAD</name>
<keyword evidence="1" id="KW-0489">Methyltransferase</keyword>
<dbReference type="PANTHER" id="PTHR14614:SF130">
    <property type="entry name" value="PROTEIN-LYSINE N-METHYLTRANSFERASE EEF2KMT"/>
    <property type="match status" value="1"/>
</dbReference>
<dbReference type="SUPFAM" id="SSF53335">
    <property type="entry name" value="S-adenosyl-L-methionine-dependent methyltransferases"/>
    <property type="match status" value="1"/>
</dbReference>
<dbReference type="Gene3D" id="3.40.50.150">
    <property type="entry name" value="Vaccinia Virus protein VP39"/>
    <property type="match status" value="1"/>
</dbReference>
<dbReference type="PANTHER" id="PTHR14614">
    <property type="entry name" value="HEPATOCELLULAR CARCINOMA-ASSOCIATED ANTIGEN"/>
    <property type="match status" value="1"/>
</dbReference>
<comment type="caution">
    <text evidence="1">The sequence shown here is derived from an EMBL/GenBank/DDBJ whole genome shotgun (WGS) entry which is preliminary data.</text>
</comment>
<keyword evidence="2" id="KW-1185">Reference proteome</keyword>
<protein>
    <submittedName>
        <fullName evidence="1">Lysine methyltransferase</fullName>
    </submittedName>
</protein>
<organism evidence="1 2">
    <name type="scientific">Parasponia andersonii</name>
    <name type="common">Sponia andersonii</name>
    <dbReference type="NCBI Taxonomy" id="3476"/>
    <lineage>
        <taxon>Eukaryota</taxon>
        <taxon>Viridiplantae</taxon>
        <taxon>Streptophyta</taxon>
        <taxon>Embryophyta</taxon>
        <taxon>Tracheophyta</taxon>
        <taxon>Spermatophyta</taxon>
        <taxon>Magnoliopsida</taxon>
        <taxon>eudicotyledons</taxon>
        <taxon>Gunneridae</taxon>
        <taxon>Pentapetalae</taxon>
        <taxon>rosids</taxon>
        <taxon>fabids</taxon>
        <taxon>Rosales</taxon>
        <taxon>Cannabaceae</taxon>
        <taxon>Parasponia</taxon>
    </lineage>
</organism>
<proteinExistence type="predicted"/>
<dbReference type="InterPro" id="IPR019410">
    <property type="entry name" value="Methyltransf_16"/>
</dbReference>
<gene>
    <name evidence="1" type="ORF">PanWU01x14_124990</name>
</gene>
<dbReference type="AlphaFoldDB" id="A0A2P5CTQ8"/>